<dbReference type="Pfam" id="PF12704">
    <property type="entry name" value="MacB_PCD"/>
    <property type="match status" value="1"/>
</dbReference>
<keyword evidence="10" id="KW-1185">Reference proteome</keyword>
<evidence type="ECO:0000259" key="8">
    <source>
        <dbReference type="Pfam" id="PF12704"/>
    </source>
</evidence>
<evidence type="ECO:0000256" key="4">
    <source>
        <dbReference type="ARBA" id="ARBA00022989"/>
    </source>
</evidence>
<evidence type="ECO:0000313" key="9">
    <source>
        <dbReference type="EMBL" id="MFD0916877.1"/>
    </source>
</evidence>
<evidence type="ECO:0000313" key="10">
    <source>
        <dbReference type="Proteomes" id="UP001597101"/>
    </source>
</evidence>
<evidence type="ECO:0000256" key="6">
    <source>
        <dbReference type="SAM" id="Phobius"/>
    </source>
</evidence>
<keyword evidence="3 6" id="KW-0812">Transmembrane</keyword>
<keyword evidence="5 6" id="KW-0472">Membrane</keyword>
<name>A0ABW3FEH0_9HYPH</name>
<comment type="caution">
    <text evidence="9">The sequence shown here is derived from an EMBL/GenBank/DDBJ whole genome shotgun (WGS) entry which is preliminary data.</text>
</comment>
<feature type="transmembrane region" description="Helical" evidence="6">
    <location>
        <begin position="339"/>
        <end position="366"/>
    </location>
</feature>
<dbReference type="PANTHER" id="PTHR43738:SF2">
    <property type="entry name" value="ABC TRANSPORTER PERMEASE"/>
    <property type="match status" value="1"/>
</dbReference>
<dbReference type="InterPro" id="IPR003838">
    <property type="entry name" value="ABC3_permease_C"/>
</dbReference>
<evidence type="ECO:0000256" key="1">
    <source>
        <dbReference type="ARBA" id="ARBA00004651"/>
    </source>
</evidence>
<dbReference type="Proteomes" id="UP001597101">
    <property type="component" value="Unassembled WGS sequence"/>
</dbReference>
<feature type="domain" description="ABC3 transporter permease C-terminal" evidence="7">
    <location>
        <begin position="299"/>
        <end position="416"/>
    </location>
</feature>
<dbReference type="PANTHER" id="PTHR43738">
    <property type="entry name" value="ABC TRANSPORTER, MEMBRANE PROTEIN"/>
    <property type="match status" value="1"/>
</dbReference>
<feature type="transmembrane region" description="Helical" evidence="6">
    <location>
        <begin position="386"/>
        <end position="407"/>
    </location>
</feature>
<evidence type="ECO:0000256" key="3">
    <source>
        <dbReference type="ARBA" id="ARBA00022692"/>
    </source>
</evidence>
<reference evidence="10" key="1">
    <citation type="journal article" date="2019" name="Int. J. Syst. Evol. Microbiol.">
        <title>The Global Catalogue of Microorganisms (GCM) 10K type strain sequencing project: providing services to taxonomists for standard genome sequencing and annotation.</title>
        <authorList>
            <consortium name="The Broad Institute Genomics Platform"/>
            <consortium name="The Broad Institute Genome Sequencing Center for Infectious Disease"/>
            <person name="Wu L."/>
            <person name="Ma J."/>
        </authorList>
    </citation>
    <scope>NUCLEOTIDE SEQUENCE [LARGE SCALE GENOMIC DNA]</scope>
    <source>
        <strain evidence="10">CCUG 60023</strain>
    </source>
</reference>
<organism evidence="9 10">
    <name type="scientific">Pseudahrensia aquimaris</name>
    <dbReference type="NCBI Taxonomy" id="744461"/>
    <lineage>
        <taxon>Bacteria</taxon>
        <taxon>Pseudomonadati</taxon>
        <taxon>Pseudomonadota</taxon>
        <taxon>Alphaproteobacteria</taxon>
        <taxon>Hyphomicrobiales</taxon>
        <taxon>Ahrensiaceae</taxon>
        <taxon>Pseudahrensia</taxon>
    </lineage>
</organism>
<evidence type="ECO:0000256" key="5">
    <source>
        <dbReference type="ARBA" id="ARBA00023136"/>
    </source>
</evidence>
<evidence type="ECO:0000256" key="2">
    <source>
        <dbReference type="ARBA" id="ARBA00022475"/>
    </source>
</evidence>
<feature type="transmembrane region" description="Helical" evidence="6">
    <location>
        <begin position="20"/>
        <end position="39"/>
    </location>
</feature>
<feature type="domain" description="MacB-like periplasmic core" evidence="8">
    <location>
        <begin position="42"/>
        <end position="210"/>
    </location>
</feature>
<proteinExistence type="predicted"/>
<dbReference type="RefSeq" id="WP_377212722.1">
    <property type="nucleotide sequence ID" value="NZ_JBHTJV010000009.1"/>
</dbReference>
<feature type="transmembrane region" description="Helical" evidence="6">
    <location>
        <begin position="296"/>
        <end position="318"/>
    </location>
</feature>
<comment type="subcellular location">
    <subcellularLocation>
        <location evidence="1">Cell membrane</location>
        <topology evidence="1">Multi-pass membrane protein</topology>
    </subcellularLocation>
</comment>
<protein>
    <submittedName>
        <fullName evidence="9">ABC transporter permease</fullName>
    </submittedName>
</protein>
<dbReference type="InterPro" id="IPR051125">
    <property type="entry name" value="ABC-4/HrtB_transporter"/>
</dbReference>
<dbReference type="EMBL" id="JBHTJV010000009">
    <property type="protein sequence ID" value="MFD0916877.1"/>
    <property type="molecule type" value="Genomic_DNA"/>
</dbReference>
<gene>
    <name evidence="9" type="ORF">ACFQ14_10710</name>
</gene>
<keyword evidence="4 6" id="KW-1133">Transmembrane helix</keyword>
<dbReference type="InterPro" id="IPR025857">
    <property type="entry name" value="MacB_PCD"/>
</dbReference>
<accession>A0ABW3FEH0</accession>
<keyword evidence="2" id="KW-1003">Cell membrane</keyword>
<dbReference type="Pfam" id="PF02687">
    <property type="entry name" value="FtsX"/>
    <property type="match status" value="1"/>
</dbReference>
<sequence length="425" mass="45402">MSRLSLLGNLVFSSLWSRRLAVFFVVMAVAVSTVLYLSVERLRVGAWQSFSSTVSGTDLIVGARSGSVQLMLYSVFRIGNATNNITMESVRDIEALPDVAWTVPLSLGDSHRGYRVVGTNKEYFERYRYGRDRQLAVERGRGFGDLFDVVLGAEVAEALNYEVGDRLVIAHGLGRAGLVRHDDLPFTVSGILEATGTPVDRSLHISLDAITAIHVDWSTGARARNTTPADILRQRAAAGELEAEAVTALLVGTKSKLSVFRTARAINDYEQEPLLAVLPGVALQELWSVIGTAERALSAVAFMVVLTAIVGLVATVLATLEQRRREIAILRSLGARPGVISGLLVAEAGLITLTGLVLGVAIVTVATPLVSGWLRSTYGLDLPLTISLGDLAVLTAILLAALIAALLPAWRAYRMSLSEGLGASA</sequence>
<evidence type="ECO:0000259" key="7">
    <source>
        <dbReference type="Pfam" id="PF02687"/>
    </source>
</evidence>